<evidence type="ECO:0000256" key="1">
    <source>
        <dbReference type="ARBA" id="ARBA00023125"/>
    </source>
</evidence>
<name>X1UT75_9ZZZZ</name>
<dbReference type="PANTHER" id="PTHR30478:SF0">
    <property type="entry name" value="BETA SLIDING CLAMP"/>
    <property type="match status" value="1"/>
</dbReference>
<keyword evidence="1" id="KW-0238">DNA-binding</keyword>
<dbReference type="EMBL" id="BARW01036806">
    <property type="protein sequence ID" value="GAJ20713.1"/>
    <property type="molecule type" value="Genomic_DNA"/>
</dbReference>
<feature type="non-terminal residue" evidence="2">
    <location>
        <position position="1"/>
    </location>
</feature>
<organism evidence="2">
    <name type="scientific">marine sediment metagenome</name>
    <dbReference type="NCBI Taxonomy" id="412755"/>
    <lineage>
        <taxon>unclassified sequences</taxon>
        <taxon>metagenomes</taxon>
        <taxon>ecological metagenomes</taxon>
    </lineage>
</organism>
<dbReference type="Gene3D" id="3.10.150.10">
    <property type="entry name" value="DNA Polymerase III, subunit A, domain 2"/>
    <property type="match status" value="1"/>
</dbReference>
<dbReference type="AlphaFoldDB" id="X1UT75"/>
<dbReference type="GO" id="GO:0006271">
    <property type="term" value="P:DNA strand elongation involved in DNA replication"/>
    <property type="evidence" value="ECO:0007669"/>
    <property type="project" value="TreeGrafter"/>
</dbReference>
<reference evidence="2" key="1">
    <citation type="journal article" date="2014" name="Front. Microbiol.">
        <title>High frequency of phylogenetically diverse reductive dehalogenase-homologous genes in deep subseafloor sedimentary metagenomes.</title>
        <authorList>
            <person name="Kawai M."/>
            <person name="Futagami T."/>
            <person name="Toyoda A."/>
            <person name="Takaki Y."/>
            <person name="Nishi S."/>
            <person name="Hori S."/>
            <person name="Arai W."/>
            <person name="Tsubouchi T."/>
            <person name="Morono Y."/>
            <person name="Uchiyama I."/>
            <person name="Ito T."/>
            <person name="Fujiyama A."/>
            <person name="Inagaki F."/>
            <person name="Takami H."/>
        </authorList>
    </citation>
    <scope>NUCLEOTIDE SEQUENCE</scope>
    <source>
        <strain evidence="2">Expedition CK06-06</strain>
    </source>
</reference>
<protein>
    <submittedName>
        <fullName evidence="2">Uncharacterized protein</fullName>
    </submittedName>
</protein>
<evidence type="ECO:0000313" key="2">
    <source>
        <dbReference type="EMBL" id="GAJ20713.1"/>
    </source>
</evidence>
<sequence>FLLPYADVLKMLQYVPGHEYLTMHAKRGKLKLSWSEGSATYPTQNLEEFPSIPDFEVKDEAAIDGDTFIPALHAALPYAATGSDRPVLSGVTVLFGQPIEVSAGDGYRMAHIVLPLEFPGEHTTVIPSGSVSTLMHVMEKTPRHPPQGDALVPIVMAKRQIQVALDGKRGLKIVFGPTASVIVKLVEGNPPAWLKLIPKEEPVLKVQ</sequence>
<proteinExistence type="predicted"/>
<comment type="caution">
    <text evidence="2">The sequence shown here is derived from an EMBL/GenBank/DDBJ whole genome shotgun (WGS) entry which is preliminary data.</text>
</comment>
<dbReference type="PANTHER" id="PTHR30478">
    <property type="entry name" value="DNA POLYMERASE III SUBUNIT BETA"/>
    <property type="match status" value="1"/>
</dbReference>
<dbReference type="InterPro" id="IPR001001">
    <property type="entry name" value="DNA_polIII_beta"/>
</dbReference>
<gene>
    <name evidence="2" type="ORF">S12H4_57025</name>
</gene>
<accession>X1UT75</accession>
<dbReference type="GO" id="GO:0009360">
    <property type="term" value="C:DNA polymerase III complex"/>
    <property type="evidence" value="ECO:0007669"/>
    <property type="project" value="InterPro"/>
</dbReference>
<feature type="non-terminal residue" evidence="2">
    <location>
        <position position="207"/>
    </location>
</feature>
<dbReference type="GO" id="GO:0003677">
    <property type="term" value="F:DNA binding"/>
    <property type="evidence" value="ECO:0007669"/>
    <property type="project" value="UniProtKB-KW"/>
</dbReference>